<dbReference type="SUPFAM" id="SSF50156">
    <property type="entry name" value="PDZ domain-like"/>
    <property type="match status" value="1"/>
</dbReference>
<organism evidence="5 6">
    <name type="scientific">Oryzias melastigma</name>
    <name type="common">Marine medaka</name>
    <dbReference type="NCBI Taxonomy" id="30732"/>
    <lineage>
        <taxon>Eukaryota</taxon>
        <taxon>Metazoa</taxon>
        <taxon>Chordata</taxon>
        <taxon>Craniata</taxon>
        <taxon>Vertebrata</taxon>
        <taxon>Euteleostomi</taxon>
        <taxon>Actinopterygii</taxon>
        <taxon>Neopterygii</taxon>
        <taxon>Teleostei</taxon>
        <taxon>Neoteleostei</taxon>
        <taxon>Acanthomorphata</taxon>
        <taxon>Ovalentaria</taxon>
        <taxon>Atherinomorphae</taxon>
        <taxon>Beloniformes</taxon>
        <taxon>Adrianichthyidae</taxon>
        <taxon>Oryziinae</taxon>
        <taxon>Oryzias</taxon>
    </lineage>
</organism>
<proteinExistence type="predicted"/>
<name>A0A834FPW4_ORYME</name>
<dbReference type="AlphaFoldDB" id="A0A834FPW4"/>
<sequence length="647" mass="71404">MVLRTGCPALPLTTAWTAVLAYRTATMVTGRRSFGRGDDPSEMDEAAGTHRTTPWTRSWSTVSCGGGQEEEFQTRYRSDPNLARYPVKPQPSEETMRMLAQVGRVRHQRRHSDVSLATAEPEHLALRHIASRQNRPQGLLSSGGQRSFSVDRTVNHMSPTSPRRSPLPQQHLDPSSALKRKPTGDNMAQRGCMMGKMHVIGSFSSSEEELVTPDYTSCDEHDRDMESQWWDHGSWHGEPPPMSMQPVTWQPSKDGERLIGRIVLNKRMKDGTVPADTGALLGLKVVGGKMTESGRLCAFITKVKRGSLADTVGHLRPGDQVLEWNGRVLQGATFNEVYNIIMESKPEPQVELVVCRPIGNTSRAADSSHVHLDSSSSSFDSQKVGPSISVTSPMSPSVLSGQVSAVNKCPLVPRIQIKLWYDKVGHQLIVTVLGAKELPVRDDGRPRNPYVKIYFLPDRSDKSKRRTKTGEEVAGTAVEPDVHVLPGAPPRVQREDAGADRVGPGQSQRGGEPVPGRSEDSKRSNAKAVLIELESALLDDQPHWYKLQLHDVSSLPLPNASPYPQRRGLQAESVAEQQEAPEISDSEFSDYDCEDGIGVISDYRQNGRDFHSSTLSVPEQVISSNHCSRSDLVRMRSRSPSQPPPQR</sequence>
<dbReference type="PANTHER" id="PTHR12157:SF15">
    <property type="entry name" value="REGULATING SYNAPTIC MEMBRANE EXOCYTOSIS PROTEIN 2"/>
    <property type="match status" value="1"/>
</dbReference>
<keyword evidence="1" id="KW-0770">Synapse</keyword>
<dbReference type="EMBL" id="WKFB01000033">
    <property type="protein sequence ID" value="KAF6738178.1"/>
    <property type="molecule type" value="Genomic_DNA"/>
</dbReference>
<dbReference type="PANTHER" id="PTHR12157">
    <property type="entry name" value="REGULATING SYNAPTIC MEMBRANE EXOCYTOSIS PROTEIN"/>
    <property type="match status" value="1"/>
</dbReference>
<dbReference type="PROSITE" id="PS50106">
    <property type="entry name" value="PDZ"/>
    <property type="match status" value="1"/>
</dbReference>
<comment type="subcellular location">
    <subcellularLocation>
        <location evidence="2">Synapse</location>
    </subcellularLocation>
</comment>
<dbReference type="GO" id="GO:0048791">
    <property type="term" value="P:calcium ion-regulated exocytosis of neurotransmitter"/>
    <property type="evidence" value="ECO:0007669"/>
    <property type="project" value="TreeGrafter"/>
</dbReference>
<comment type="caution">
    <text evidence="5">The sequence shown here is derived from an EMBL/GenBank/DDBJ whole genome shotgun (WGS) entry which is preliminary data.</text>
</comment>
<feature type="region of interest" description="Disordered" evidence="3">
    <location>
        <begin position="462"/>
        <end position="525"/>
    </location>
</feature>
<evidence type="ECO:0000259" key="4">
    <source>
        <dbReference type="PROSITE" id="PS50106"/>
    </source>
</evidence>
<evidence type="ECO:0000256" key="3">
    <source>
        <dbReference type="SAM" id="MobiDB-lite"/>
    </source>
</evidence>
<feature type="region of interest" description="Disordered" evidence="3">
    <location>
        <begin position="366"/>
        <end position="387"/>
    </location>
</feature>
<dbReference type="GO" id="GO:0044325">
    <property type="term" value="F:transmembrane transporter binding"/>
    <property type="evidence" value="ECO:0007669"/>
    <property type="project" value="TreeGrafter"/>
</dbReference>
<dbReference type="SMART" id="SM00228">
    <property type="entry name" value="PDZ"/>
    <property type="match status" value="1"/>
</dbReference>
<dbReference type="Pfam" id="PF00168">
    <property type="entry name" value="C2"/>
    <property type="match status" value="1"/>
</dbReference>
<feature type="compositionally biased region" description="Polar residues" evidence="3">
    <location>
        <begin position="50"/>
        <end position="63"/>
    </location>
</feature>
<accession>A0A834FPW4</accession>
<dbReference type="Pfam" id="PF00595">
    <property type="entry name" value="PDZ"/>
    <property type="match status" value="1"/>
</dbReference>
<dbReference type="GO" id="GO:0042734">
    <property type="term" value="C:presynaptic membrane"/>
    <property type="evidence" value="ECO:0007669"/>
    <property type="project" value="TreeGrafter"/>
</dbReference>
<dbReference type="InterPro" id="IPR001478">
    <property type="entry name" value="PDZ"/>
</dbReference>
<dbReference type="InterPro" id="IPR000008">
    <property type="entry name" value="C2_dom"/>
</dbReference>
<dbReference type="SUPFAM" id="SSF49562">
    <property type="entry name" value="C2 domain (Calcium/lipid-binding domain, CaLB)"/>
    <property type="match status" value="1"/>
</dbReference>
<dbReference type="InterPro" id="IPR036034">
    <property type="entry name" value="PDZ_sf"/>
</dbReference>
<feature type="compositionally biased region" description="Polar residues" evidence="3">
    <location>
        <begin position="132"/>
        <end position="163"/>
    </location>
</feature>
<dbReference type="GO" id="GO:0031267">
    <property type="term" value="F:small GTPase binding"/>
    <property type="evidence" value="ECO:0007669"/>
    <property type="project" value="InterPro"/>
</dbReference>
<dbReference type="CDD" id="cd06714">
    <property type="entry name" value="PDZ_RIM-like"/>
    <property type="match status" value="1"/>
</dbReference>
<dbReference type="GO" id="GO:0048788">
    <property type="term" value="C:cytoskeleton of presynaptic active zone"/>
    <property type="evidence" value="ECO:0007669"/>
    <property type="project" value="TreeGrafter"/>
</dbReference>
<dbReference type="GO" id="GO:2000300">
    <property type="term" value="P:regulation of synaptic vesicle exocytosis"/>
    <property type="evidence" value="ECO:0007669"/>
    <property type="project" value="TreeGrafter"/>
</dbReference>
<evidence type="ECO:0000313" key="5">
    <source>
        <dbReference type="EMBL" id="KAF6738178.1"/>
    </source>
</evidence>
<dbReference type="FunFam" id="2.30.42.10:FF:000003">
    <property type="entry name" value="Regulating synaptic membrane exocytosis protein 1, putative"/>
    <property type="match status" value="1"/>
</dbReference>
<dbReference type="Gene3D" id="2.60.40.150">
    <property type="entry name" value="C2 domain"/>
    <property type="match status" value="1"/>
</dbReference>
<dbReference type="Gene3D" id="2.30.42.10">
    <property type="match status" value="1"/>
</dbReference>
<feature type="region of interest" description="Disordered" evidence="3">
    <location>
        <begin position="132"/>
        <end position="189"/>
    </location>
</feature>
<evidence type="ECO:0000256" key="2">
    <source>
        <dbReference type="ARBA" id="ARBA00034103"/>
    </source>
</evidence>
<gene>
    <name evidence="5" type="ORF">FQA47_014968</name>
</gene>
<feature type="domain" description="PDZ" evidence="4">
    <location>
        <begin position="261"/>
        <end position="356"/>
    </location>
</feature>
<dbReference type="GO" id="GO:0048167">
    <property type="term" value="P:regulation of synaptic plasticity"/>
    <property type="evidence" value="ECO:0007669"/>
    <property type="project" value="TreeGrafter"/>
</dbReference>
<feature type="region of interest" description="Disordered" evidence="3">
    <location>
        <begin position="33"/>
        <end position="67"/>
    </location>
</feature>
<protein>
    <submittedName>
        <fullName evidence="5">Regulating synaptic membrane exocytosis protein 2</fullName>
    </submittedName>
</protein>
<dbReference type="GO" id="GO:0050806">
    <property type="term" value="P:positive regulation of synaptic transmission"/>
    <property type="evidence" value="ECO:0007669"/>
    <property type="project" value="TreeGrafter"/>
</dbReference>
<dbReference type="GO" id="GO:0042391">
    <property type="term" value="P:regulation of membrane potential"/>
    <property type="evidence" value="ECO:0007669"/>
    <property type="project" value="TreeGrafter"/>
</dbReference>
<feature type="region of interest" description="Disordered" evidence="3">
    <location>
        <begin position="626"/>
        <end position="647"/>
    </location>
</feature>
<dbReference type="InterPro" id="IPR035892">
    <property type="entry name" value="C2_domain_sf"/>
</dbReference>
<evidence type="ECO:0000256" key="1">
    <source>
        <dbReference type="ARBA" id="ARBA00023018"/>
    </source>
</evidence>
<reference evidence="5" key="1">
    <citation type="journal article" name="BMC Genomics">
        <title>Long-read sequencing and de novo genome assembly of marine medaka (Oryzias melastigma).</title>
        <authorList>
            <person name="Liang P."/>
            <person name="Saqib H.S.A."/>
            <person name="Ni X."/>
            <person name="Shen Y."/>
        </authorList>
    </citation>
    <scope>NUCLEOTIDE SEQUENCE</scope>
    <source>
        <strain evidence="5">Bigg-433</strain>
    </source>
</reference>
<dbReference type="Proteomes" id="UP000646548">
    <property type="component" value="Unassembled WGS sequence"/>
</dbReference>
<dbReference type="InterPro" id="IPR039032">
    <property type="entry name" value="Rim-like"/>
</dbReference>
<evidence type="ECO:0000313" key="6">
    <source>
        <dbReference type="Proteomes" id="UP000646548"/>
    </source>
</evidence>